<dbReference type="PANTHER" id="PTHR28654">
    <property type="entry name" value="AXIN INTERACTOR, DORSALIZATION-ASSOCIATED PROTEIN"/>
    <property type="match status" value="1"/>
</dbReference>
<dbReference type="CDD" id="cd24142">
    <property type="entry name" value="ACL4-like"/>
    <property type="match status" value="1"/>
</dbReference>
<feature type="region of interest" description="Disordered" evidence="1">
    <location>
        <begin position="591"/>
        <end position="623"/>
    </location>
</feature>
<dbReference type="SUPFAM" id="SSF48452">
    <property type="entry name" value="TPR-like"/>
    <property type="match status" value="2"/>
</dbReference>
<dbReference type="GO" id="GO:0035091">
    <property type="term" value="F:phosphatidylinositol binding"/>
    <property type="evidence" value="ECO:0007669"/>
    <property type="project" value="TreeGrafter"/>
</dbReference>
<name>A0A8B6GLT6_MYTGA</name>
<reference evidence="2" key="1">
    <citation type="submission" date="2018-11" db="EMBL/GenBank/DDBJ databases">
        <authorList>
            <person name="Alioto T."/>
            <person name="Alioto T."/>
        </authorList>
    </citation>
    <scope>NUCLEOTIDE SEQUENCE</scope>
</reference>
<dbReference type="EMBL" id="UYJE01008637">
    <property type="protein sequence ID" value="VDI65690.1"/>
    <property type="molecule type" value="Genomic_DNA"/>
</dbReference>
<dbReference type="Proteomes" id="UP000596742">
    <property type="component" value="Unassembled WGS sequence"/>
</dbReference>
<dbReference type="GO" id="GO:0016020">
    <property type="term" value="C:membrane"/>
    <property type="evidence" value="ECO:0007669"/>
    <property type="project" value="TreeGrafter"/>
</dbReference>
<accession>A0A8B6GLT6</accession>
<sequence length="623" mass="71370">MGKNKFKRQPGATLDDRRKVLRDARKQFAAESAKTKTSPQYNVDQLLDKAEDCINRFEYEIAQKFCQRALEIEADNIRALETTGTLLLELGNPESAKQSGCMGHNLRLMFSQGRFNFMFHPFNALKTPYSFQISCQTFVNYWSEPTRYDKNPYFTIITTFCTNGRICLSIAQCCAIGDFCYCQYCAIENFFAVDNTVTLKIAHIKEPKDHFLMNQTKLIWTPFRPNSLGQNSQNQSNLPFVVINLVLKLHRFLLLILKLLSKIEHYLISSVLFDNLINQNNSLGLEYITTIQKKPNDTEINNYRSSFSLRQLLNPYLIHAKYNVDQLLDKTHLQKPTKFEYELAQKFCQRALEIEADNRRALETTGTLLLELGNPESAKQLFEGAQAVEYYQKGIELMLKEKKNQQALELAAACGGPQSVKVKVFGRENESADGASVYWGQILVYVCSNEDCGNFEEDAESKCKTSIEKAIDIDQENPEGYQLMASFLLSKDEKENAEDVMKKRVSLLLPKFKALDKDLEDIKAATTVPLGYDARISTTKILIEVDEHETAIDVAEGFNARYYLEKCKKLCAQLRYEDEELLKHVDELLFDIGPGDEDEEDDGKNEQEEIEIESDSDEENMEH</sequence>
<dbReference type="AlphaFoldDB" id="A0A8B6GLT6"/>
<feature type="compositionally biased region" description="Acidic residues" evidence="1">
    <location>
        <begin position="594"/>
        <end position="623"/>
    </location>
</feature>
<evidence type="ECO:0000313" key="3">
    <source>
        <dbReference type="Proteomes" id="UP000596742"/>
    </source>
</evidence>
<organism evidence="2 3">
    <name type="scientific">Mytilus galloprovincialis</name>
    <name type="common">Mediterranean mussel</name>
    <dbReference type="NCBI Taxonomy" id="29158"/>
    <lineage>
        <taxon>Eukaryota</taxon>
        <taxon>Metazoa</taxon>
        <taxon>Spiralia</taxon>
        <taxon>Lophotrochozoa</taxon>
        <taxon>Mollusca</taxon>
        <taxon>Bivalvia</taxon>
        <taxon>Autobranchia</taxon>
        <taxon>Pteriomorphia</taxon>
        <taxon>Mytilida</taxon>
        <taxon>Mytiloidea</taxon>
        <taxon>Mytilidae</taxon>
        <taxon>Mytilinae</taxon>
        <taxon>Mytilus</taxon>
    </lineage>
</organism>
<protein>
    <submittedName>
        <fullName evidence="2">Uncharacterized protein</fullName>
    </submittedName>
</protein>
<dbReference type="Gene3D" id="1.25.40.10">
    <property type="entry name" value="Tetratricopeptide repeat domain"/>
    <property type="match status" value="2"/>
</dbReference>
<dbReference type="GO" id="GO:0048264">
    <property type="term" value="P:determination of ventral identity"/>
    <property type="evidence" value="ECO:0007669"/>
    <property type="project" value="TreeGrafter"/>
</dbReference>
<comment type="caution">
    <text evidence="2">The sequence shown here is derived from an EMBL/GenBank/DDBJ whole genome shotgun (WGS) entry which is preliminary data.</text>
</comment>
<keyword evidence="3" id="KW-1185">Reference proteome</keyword>
<evidence type="ECO:0000313" key="2">
    <source>
        <dbReference type="EMBL" id="VDI65690.1"/>
    </source>
</evidence>
<proteinExistence type="predicted"/>
<gene>
    <name evidence="2" type="ORF">MGAL_10B000880</name>
</gene>
<dbReference type="OrthoDB" id="1914839at2759"/>
<evidence type="ECO:0000256" key="1">
    <source>
        <dbReference type="SAM" id="MobiDB-lite"/>
    </source>
</evidence>
<dbReference type="PANTHER" id="PTHR28654:SF1">
    <property type="entry name" value="AXIN INTERACTOR, DORSALIZATION-ASSOCIATED PROTEIN"/>
    <property type="match status" value="1"/>
</dbReference>
<dbReference type="InterPro" id="IPR011990">
    <property type="entry name" value="TPR-like_helical_dom_sf"/>
</dbReference>